<sequence>MTALDDVWIRRYHAGPENGPTLVCFPHAGGSASYYVPLSNALRSGVQVLAIQYPGRQDRHHEPPLSTVDELADQAFAALGPLLDRPVALFGNSMGALVAFEVADRMKRTLGAAPVTLFASSRRAPSAYREESVHLRDDEGLIEDLKRLSGTDVRILNDPELLGMILPPMRNDYKAVETYRCRPGARLDCPVVVMIGDEDPTVDADEAKAWSHHTTGPFDLHTFSGGHFYLAQHQQEVAGLIRRRLAPQQG</sequence>
<dbReference type="GO" id="GO:0008610">
    <property type="term" value="P:lipid biosynthetic process"/>
    <property type="evidence" value="ECO:0007669"/>
    <property type="project" value="TreeGrafter"/>
</dbReference>
<dbReference type="InterPro" id="IPR001031">
    <property type="entry name" value="Thioesterase"/>
</dbReference>
<dbReference type="EMBL" id="JACHBR010000001">
    <property type="protein sequence ID" value="MBB5627512.1"/>
    <property type="molecule type" value="Genomic_DNA"/>
</dbReference>
<dbReference type="GO" id="GO:0016787">
    <property type="term" value="F:hydrolase activity"/>
    <property type="evidence" value="ECO:0007669"/>
    <property type="project" value="UniProtKB-KW"/>
</dbReference>
<accession>A0A7W8Z510</accession>
<evidence type="ECO:0000256" key="1">
    <source>
        <dbReference type="ARBA" id="ARBA00007169"/>
    </source>
</evidence>
<dbReference type="PANTHER" id="PTHR11487:SF0">
    <property type="entry name" value="S-ACYL FATTY ACID SYNTHASE THIOESTERASE, MEDIUM CHAIN"/>
    <property type="match status" value="1"/>
</dbReference>
<keyword evidence="5" id="KW-1185">Reference proteome</keyword>
<dbReference type="Gene3D" id="3.40.50.1820">
    <property type="entry name" value="alpha/beta hydrolase"/>
    <property type="match status" value="1"/>
</dbReference>
<feature type="domain" description="Thioesterase TesA-like" evidence="3">
    <location>
        <begin position="23"/>
        <end position="245"/>
    </location>
</feature>
<dbReference type="InterPro" id="IPR029058">
    <property type="entry name" value="AB_hydrolase_fold"/>
</dbReference>
<dbReference type="InterPro" id="IPR020802">
    <property type="entry name" value="TesA-like"/>
</dbReference>
<dbReference type="Proteomes" id="UP000588112">
    <property type="component" value="Unassembled WGS sequence"/>
</dbReference>
<evidence type="ECO:0000313" key="4">
    <source>
        <dbReference type="EMBL" id="MBB5627512.1"/>
    </source>
</evidence>
<dbReference type="RefSeq" id="WP_184612163.1">
    <property type="nucleotide sequence ID" value="NZ_BOOS01000067.1"/>
</dbReference>
<keyword evidence="2" id="KW-0378">Hydrolase</keyword>
<dbReference type="PANTHER" id="PTHR11487">
    <property type="entry name" value="THIOESTERASE"/>
    <property type="match status" value="1"/>
</dbReference>
<dbReference type="Pfam" id="PF00975">
    <property type="entry name" value="Thioesterase"/>
    <property type="match status" value="1"/>
</dbReference>
<comment type="similarity">
    <text evidence="1">Belongs to the thioesterase family.</text>
</comment>
<evidence type="ECO:0000256" key="2">
    <source>
        <dbReference type="ARBA" id="ARBA00022801"/>
    </source>
</evidence>
<dbReference type="AlphaFoldDB" id="A0A7W8Z510"/>
<evidence type="ECO:0000313" key="5">
    <source>
        <dbReference type="Proteomes" id="UP000588112"/>
    </source>
</evidence>
<protein>
    <submittedName>
        <fullName evidence="4">Surfactin synthase thioesterase subunit</fullName>
    </submittedName>
</protein>
<dbReference type="InterPro" id="IPR012223">
    <property type="entry name" value="TEII"/>
</dbReference>
<evidence type="ECO:0000259" key="3">
    <source>
        <dbReference type="SMART" id="SM00824"/>
    </source>
</evidence>
<name>A0A7W8Z510_9ACTN</name>
<comment type="caution">
    <text evidence="4">The sequence shown here is derived from an EMBL/GenBank/DDBJ whole genome shotgun (WGS) entry which is preliminary data.</text>
</comment>
<gene>
    <name evidence="4" type="ORF">BJ981_003211</name>
</gene>
<proteinExistence type="inferred from homology"/>
<reference evidence="4 5" key="1">
    <citation type="submission" date="2020-08" db="EMBL/GenBank/DDBJ databases">
        <title>Sequencing the genomes of 1000 actinobacteria strains.</title>
        <authorList>
            <person name="Klenk H.-P."/>
        </authorList>
    </citation>
    <scope>NUCLEOTIDE SEQUENCE [LARGE SCALE GENOMIC DNA]</scope>
    <source>
        <strain evidence="4 5">DSM 45790</strain>
    </source>
</reference>
<dbReference type="SUPFAM" id="SSF53474">
    <property type="entry name" value="alpha/beta-Hydrolases"/>
    <property type="match status" value="1"/>
</dbReference>
<organism evidence="4 5">
    <name type="scientific">Sphaerisporangium krabiense</name>
    <dbReference type="NCBI Taxonomy" id="763782"/>
    <lineage>
        <taxon>Bacteria</taxon>
        <taxon>Bacillati</taxon>
        <taxon>Actinomycetota</taxon>
        <taxon>Actinomycetes</taxon>
        <taxon>Streptosporangiales</taxon>
        <taxon>Streptosporangiaceae</taxon>
        <taxon>Sphaerisporangium</taxon>
    </lineage>
</organism>
<dbReference type="SMART" id="SM00824">
    <property type="entry name" value="PKS_TE"/>
    <property type="match status" value="1"/>
</dbReference>